<dbReference type="InterPro" id="IPR023631">
    <property type="entry name" value="Amidase_dom"/>
</dbReference>
<proteinExistence type="predicted"/>
<keyword evidence="3" id="KW-1185">Reference proteome</keyword>
<dbReference type="SUPFAM" id="SSF75304">
    <property type="entry name" value="Amidase signature (AS) enzymes"/>
    <property type="match status" value="1"/>
</dbReference>
<dbReference type="Gene3D" id="3.90.1300.10">
    <property type="entry name" value="Amidase signature (AS) domain"/>
    <property type="match status" value="1"/>
</dbReference>
<dbReference type="EMBL" id="JBFDAA010000123">
    <property type="protein sequence ID" value="KAL1109907.1"/>
    <property type="molecule type" value="Genomic_DNA"/>
</dbReference>
<feature type="non-terminal residue" evidence="2">
    <location>
        <position position="1"/>
    </location>
</feature>
<dbReference type="Pfam" id="PF01425">
    <property type="entry name" value="Amidase"/>
    <property type="match status" value="1"/>
</dbReference>
<reference evidence="2 3" key="1">
    <citation type="submission" date="2024-07" db="EMBL/GenBank/DDBJ databases">
        <title>Chromosome-level genome assembly of the water stick insect Ranatra chinensis (Heteroptera: Nepidae).</title>
        <authorList>
            <person name="Liu X."/>
        </authorList>
    </citation>
    <scope>NUCLEOTIDE SEQUENCE [LARGE SCALE GENOMIC DNA]</scope>
    <source>
        <strain evidence="2">Cailab_2021Rc</strain>
        <tissue evidence="2">Muscle</tissue>
    </source>
</reference>
<dbReference type="InterPro" id="IPR052739">
    <property type="entry name" value="FAAH2"/>
</dbReference>
<dbReference type="AlphaFoldDB" id="A0ABD0XRT6"/>
<dbReference type="PANTHER" id="PTHR43372:SF1">
    <property type="entry name" value="LD38433P"/>
    <property type="match status" value="1"/>
</dbReference>
<comment type="caution">
    <text evidence="2">The sequence shown here is derived from an EMBL/GenBank/DDBJ whole genome shotgun (WGS) entry which is preliminary data.</text>
</comment>
<organism evidence="2 3">
    <name type="scientific">Ranatra chinensis</name>
    <dbReference type="NCBI Taxonomy" id="642074"/>
    <lineage>
        <taxon>Eukaryota</taxon>
        <taxon>Metazoa</taxon>
        <taxon>Ecdysozoa</taxon>
        <taxon>Arthropoda</taxon>
        <taxon>Hexapoda</taxon>
        <taxon>Insecta</taxon>
        <taxon>Pterygota</taxon>
        <taxon>Neoptera</taxon>
        <taxon>Paraneoptera</taxon>
        <taxon>Hemiptera</taxon>
        <taxon>Heteroptera</taxon>
        <taxon>Panheteroptera</taxon>
        <taxon>Nepomorpha</taxon>
        <taxon>Nepidae</taxon>
        <taxon>Ranatrinae</taxon>
        <taxon>Ranatra</taxon>
    </lineage>
</organism>
<sequence>FAILHYTLSKGFSVLCPFQLSSETVVKAFVNRIQDVNKDINAVVDDRFDEAIEEAKQVDSYLANNGMTPDQLEREKPFLGVPFTSKESSSAKGMLFTFGMASRRGTRASEDSEIVSRLKAGGGILVAVTNVPELNLWCETRNVNYGQTSNPYDTRRTVGGSSGGEAAILTACGSPMGLGTDIGGSIRMPAFYCGIFGHKPTGGLTPTRGMTFRTGNEGPTMVVAGPMVKYGEDIIPFLKLLVGADNLQHLNLDSKVDLKDVKMFYVTDPGDLRVSPVSEEMRMTMLKAVYHLSYVSSSPVEKVKIPGFRYCLSLWRHGMSKEPGNFAMDLGNRESEVSLTKEIPKLFLKTSQFTLPPILRLLDLKVLPPTDPVWAEQQTEKLKSDIIELLGNDGVLLFPSCPRVAPYHYTAFFRPYDFAYWAVFNALKLPVTQVPMGLSNNGLPLGLQIVSSPHNDHLTIAVAMELEKTFGGWVPPFTK</sequence>
<dbReference type="InterPro" id="IPR036928">
    <property type="entry name" value="AS_sf"/>
</dbReference>
<evidence type="ECO:0000313" key="3">
    <source>
        <dbReference type="Proteomes" id="UP001558652"/>
    </source>
</evidence>
<name>A0ABD0XRT6_9HEMI</name>
<accession>A0ABD0XRT6</accession>
<evidence type="ECO:0000313" key="2">
    <source>
        <dbReference type="EMBL" id="KAL1109907.1"/>
    </source>
</evidence>
<gene>
    <name evidence="2" type="ORF">AAG570_014141</name>
</gene>
<protein>
    <recommendedName>
        <fullName evidence="1">Amidase domain-containing protein</fullName>
    </recommendedName>
</protein>
<feature type="domain" description="Amidase" evidence="1">
    <location>
        <begin position="25"/>
        <end position="459"/>
    </location>
</feature>
<evidence type="ECO:0000259" key="1">
    <source>
        <dbReference type="Pfam" id="PF01425"/>
    </source>
</evidence>
<dbReference type="PANTHER" id="PTHR43372">
    <property type="entry name" value="FATTY-ACID AMIDE HYDROLASE"/>
    <property type="match status" value="1"/>
</dbReference>
<dbReference type="Proteomes" id="UP001558652">
    <property type="component" value="Unassembled WGS sequence"/>
</dbReference>